<reference evidence="2" key="1">
    <citation type="submission" date="2019-12" db="EMBL/GenBank/DDBJ databases">
        <authorList>
            <person name="Olsen N.S."/>
            <person name="Junco L.M.F."/>
            <person name="Kot W."/>
            <person name="Hansen L.H."/>
        </authorList>
    </citation>
    <scope>NUCLEOTIDE SEQUENCE [LARGE SCALE GENOMIC DNA]</scope>
</reference>
<protein>
    <submittedName>
        <fullName evidence="1">Uncharacterized protein</fullName>
    </submittedName>
</protein>
<name>A0A6B9WL37_9CAUD</name>
<organism evidence="1 2">
    <name type="scientific">Escherichia phage mellemsur</name>
    <dbReference type="NCBI Taxonomy" id="2696418"/>
    <lineage>
        <taxon>Viruses</taxon>
        <taxon>Duplodnaviria</taxon>
        <taxon>Heunggongvirae</taxon>
        <taxon>Uroviricota</taxon>
        <taxon>Caudoviricetes</taxon>
        <taxon>Autographivirales</taxon>
        <taxon>Autoscriptoviridae</taxon>
        <taxon>Stentvirinae</taxon>
        <taxon>Bonnellvirus</taxon>
        <taxon>Bonnellvirus mellemsur</taxon>
    </lineage>
</organism>
<dbReference type="Proteomes" id="UP000464219">
    <property type="component" value="Segment"/>
</dbReference>
<accession>A0A6B9WL37</accession>
<evidence type="ECO:0000313" key="1">
    <source>
        <dbReference type="EMBL" id="QHR65422.1"/>
    </source>
</evidence>
<dbReference type="EMBL" id="MN850570">
    <property type="protein sequence ID" value="QHR65422.1"/>
    <property type="molecule type" value="Genomic_DNA"/>
</dbReference>
<proteinExistence type="predicted"/>
<gene>
    <name evidence="1" type="ORF">mellemsur_21</name>
</gene>
<evidence type="ECO:0000313" key="2">
    <source>
        <dbReference type="Proteomes" id="UP000464219"/>
    </source>
</evidence>
<sequence>MKVITAVYDGKPIYFPAEQIFAYFADATDPTKTTVKHAANGTQIYTSTFDGTPDDLTAILTS</sequence>
<keyword evidence="2" id="KW-1185">Reference proteome</keyword>